<dbReference type="RefSeq" id="WP_133903462.1">
    <property type="nucleotide sequence ID" value="NZ_SOCP01000005.1"/>
</dbReference>
<dbReference type="SUPFAM" id="SSF54427">
    <property type="entry name" value="NTF2-like"/>
    <property type="match status" value="1"/>
</dbReference>
<name>A0A4R7VRR1_9PSEU</name>
<dbReference type="Gene3D" id="3.10.450.50">
    <property type="match status" value="1"/>
</dbReference>
<sequence length="108" mass="11691">MITTRATVTEFLARLAAGEPDELAELFAERVDFRLDWPAGDHPSVPWIRTRSTRADMADHFRLLGEFHAPDTRAPVVPRVLVDGASRPADAAAVRSSVDSGPVLADAA</sequence>
<protein>
    <recommendedName>
        <fullName evidence="4">SnoaL-like protein</fullName>
    </recommendedName>
</protein>
<evidence type="ECO:0000313" key="2">
    <source>
        <dbReference type="EMBL" id="TDV52049.1"/>
    </source>
</evidence>
<accession>A0A4R7VRR1</accession>
<dbReference type="InterPro" id="IPR032710">
    <property type="entry name" value="NTF2-like_dom_sf"/>
</dbReference>
<proteinExistence type="predicted"/>
<dbReference type="OrthoDB" id="8722217at2"/>
<dbReference type="EMBL" id="SOCP01000005">
    <property type="protein sequence ID" value="TDV52049.1"/>
    <property type="molecule type" value="Genomic_DNA"/>
</dbReference>
<feature type="region of interest" description="Disordered" evidence="1">
    <location>
        <begin position="87"/>
        <end position="108"/>
    </location>
</feature>
<evidence type="ECO:0008006" key="4">
    <source>
        <dbReference type="Google" id="ProtNLM"/>
    </source>
</evidence>
<comment type="caution">
    <text evidence="2">The sequence shown here is derived from an EMBL/GenBank/DDBJ whole genome shotgun (WGS) entry which is preliminary data.</text>
</comment>
<reference evidence="2 3" key="1">
    <citation type="submission" date="2019-03" db="EMBL/GenBank/DDBJ databases">
        <title>Genomic Encyclopedia of Archaeal and Bacterial Type Strains, Phase II (KMG-II): from individual species to whole genera.</title>
        <authorList>
            <person name="Goeker M."/>
        </authorList>
    </citation>
    <scope>NUCLEOTIDE SEQUENCE [LARGE SCALE GENOMIC DNA]</scope>
    <source>
        <strain evidence="2 3">DSM 45499</strain>
    </source>
</reference>
<feature type="compositionally biased region" description="Low complexity" evidence="1">
    <location>
        <begin position="87"/>
        <end position="101"/>
    </location>
</feature>
<organism evidence="2 3">
    <name type="scientific">Actinophytocola oryzae</name>
    <dbReference type="NCBI Taxonomy" id="502181"/>
    <lineage>
        <taxon>Bacteria</taxon>
        <taxon>Bacillati</taxon>
        <taxon>Actinomycetota</taxon>
        <taxon>Actinomycetes</taxon>
        <taxon>Pseudonocardiales</taxon>
        <taxon>Pseudonocardiaceae</taxon>
    </lineage>
</organism>
<dbReference type="AlphaFoldDB" id="A0A4R7VRR1"/>
<evidence type="ECO:0000313" key="3">
    <source>
        <dbReference type="Proteomes" id="UP000294927"/>
    </source>
</evidence>
<evidence type="ECO:0000256" key="1">
    <source>
        <dbReference type="SAM" id="MobiDB-lite"/>
    </source>
</evidence>
<gene>
    <name evidence="2" type="ORF">CLV71_105180</name>
</gene>
<keyword evidence="3" id="KW-1185">Reference proteome</keyword>
<dbReference type="Proteomes" id="UP000294927">
    <property type="component" value="Unassembled WGS sequence"/>
</dbReference>